<dbReference type="Gene3D" id="2.60.120.200">
    <property type="match status" value="2"/>
</dbReference>
<feature type="transmembrane region" description="Helical" evidence="5">
    <location>
        <begin position="648"/>
        <end position="670"/>
    </location>
</feature>
<evidence type="ECO:0000256" key="3">
    <source>
        <dbReference type="ARBA" id="ARBA00023180"/>
    </source>
</evidence>
<keyword evidence="2 5" id="KW-0472">Membrane</keyword>
<dbReference type="Proteomes" id="UP000006643">
    <property type="component" value="Unassembled WGS sequence"/>
</dbReference>
<sequence length="681" mass="74846">MLLRFMSWGFVVAFVVTSATVSAKNATTASTTFPTKSGIRAWVDPETPDDRQTYVSSRGRTWDLVMSVEFNTLNRSFRPGDDHIWTSLEKPDGVNGAMELYLHNMTSTMCDDDGTCFFYIKAVDEVNVIHVYNMYTHPPGYVDAYFFYRAAMVQSWNKFCFQGGMLDVRAQLPGAVTEASGNPDLALGKNGKVKTTKYYPTWPGIWMMGNLGRAIFSASTNRMWPFSYDRCELDVFDPANQRISACDDNPGYGLNPNQGRGAPEIDLLEGGGLAVSSSLQIAPGMPDDYRLFPVDTSAGDNLYCVYGYSCTTPGANYIDVPTAFYEKERGHKSWYQGLRYASNNFCQPDADAKQNYASVTASLKKGITENSCTASTCPASGDVDADIGLIDDNGGNHWGMNTNGTCYPLCALPRNASTTPKSNAMSSFNYQMDAISSNWPGHLGAYTGYAEYQIEWVTGKNGYVPQNSNKTNPQKVMLEEPMSLILNVALSSSWSATPPNPGKECRGDGKDPVTNKICDSFPKYLKIDYMRLYQDLGDDVDADNYMQVGCDPKSHPTKKWIEAHIDEYEDDDNRHKDVAGKAFCTVDDDCTIGGNLGKTALKTGKCVKKRCQCTFSSSWGGPQCTTAISSSTSSSSSSVSKSSYGTPMGLSIGMAAVILFLSFISVYWSIFMVDNYSQNFV</sequence>
<dbReference type="AlphaFoldDB" id="D0P324"/>
<dbReference type="VEuPathDB" id="FungiDB:PITG_20895"/>
<dbReference type="EMBL" id="DS028331">
    <property type="protein sequence ID" value="EEY58795.1"/>
    <property type="molecule type" value="Genomic_DNA"/>
</dbReference>
<dbReference type="InterPro" id="IPR005629">
    <property type="entry name" value="Skn1/Kre6/Sbg1"/>
</dbReference>
<dbReference type="InParanoid" id="D0P324"/>
<reference evidence="8" key="1">
    <citation type="journal article" date="2009" name="Nature">
        <title>Genome sequence and analysis of the Irish potato famine pathogen Phytophthora infestans.</title>
        <authorList>
            <consortium name="The Broad Institute Genome Sequencing Platform"/>
            <person name="Haas B.J."/>
            <person name="Kamoun S."/>
            <person name="Zody M.C."/>
            <person name="Jiang R.H."/>
            <person name="Handsaker R.E."/>
            <person name="Cano L.M."/>
            <person name="Grabherr M."/>
            <person name="Kodira C.D."/>
            <person name="Raffaele S."/>
            <person name="Torto-Alalibo T."/>
            <person name="Bozkurt T.O."/>
            <person name="Ah-Fong A.M."/>
            <person name="Alvarado L."/>
            <person name="Anderson V.L."/>
            <person name="Armstrong M.R."/>
            <person name="Avrova A."/>
            <person name="Baxter L."/>
            <person name="Beynon J."/>
            <person name="Boevink P.C."/>
            <person name="Bollmann S.R."/>
            <person name="Bos J.I."/>
            <person name="Bulone V."/>
            <person name="Cai G."/>
            <person name="Cakir C."/>
            <person name="Carrington J.C."/>
            <person name="Chawner M."/>
            <person name="Conti L."/>
            <person name="Costanzo S."/>
            <person name="Ewan R."/>
            <person name="Fahlgren N."/>
            <person name="Fischbach M.A."/>
            <person name="Fugelstad J."/>
            <person name="Gilroy E.M."/>
            <person name="Gnerre S."/>
            <person name="Green P.J."/>
            <person name="Grenville-Briggs L.J."/>
            <person name="Griffith J."/>
            <person name="Grunwald N.J."/>
            <person name="Horn K."/>
            <person name="Horner N.R."/>
            <person name="Hu C.H."/>
            <person name="Huitema E."/>
            <person name="Jeong D.H."/>
            <person name="Jones A.M."/>
            <person name="Jones J.D."/>
            <person name="Jones R.W."/>
            <person name="Karlsson E.K."/>
            <person name="Kunjeti S.G."/>
            <person name="Lamour K."/>
            <person name="Liu Z."/>
            <person name="Ma L."/>
            <person name="Maclean D."/>
            <person name="Chibucos M.C."/>
            <person name="McDonald H."/>
            <person name="McWalters J."/>
            <person name="Meijer H.J."/>
            <person name="Morgan W."/>
            <person name="Morris P.F."/>
            <person name="Munro C.A."/>
            <person name="O'Neill K."/>
            <person name="Ospina-Giraldo M."/>
            <person name="Pinzon A."/>
            <person name="Pritchard L."/>
            <person name="Ramsahoye B."/>
            <person name="Ren Q."/>
            <person name="Restrepo S."/>
            <person name="Roy S."/>
            <person name="Sadanandom A."/>
            <person name="Savidor A."/>
            <person name="Schornack S."/>
            <person name="Schwartz D.C."/>
            <person name="Schumann U.D."/>
            <person name="Schwessinger B."/>
            <person name="Seyer L."/>
            <person name="Sharpe T."/>
            <person name="Silvar C."/>
            <person name="Song J."/>
            <person name="Studholme D.J."/>
            <person name="Sykes S."/>
            <person name="Thines M."/>
            <person name="van de Vondervoort P.J."/>
            <person name="Phuntumart V."/>
            <person name="Wawra S."/>
            <person name="Weide R."/>
            <person name="Win J."/>
            <person name="Young C."/>
            <person name="Zhou S."/>
            <person name="Fry W."/>
            <person name="Meyers B.C."/>
            <person name="van West P."/>
            <person name="Ristaino J."/>
            <person name="Govers F."/>
            <person name="Birch P.R."/>
            <person name="Whisson S.C."/>
            <person name="Judelson H.S."/>
            <person name="Nusbaum C."/>
        </authorList>
    </citation>
    <scope>NUCLEOTIDE SEQUENCE [LARGE SCALE GENOMIC DNA]</scope>
    <source>
        <strain evidence="8">T30-4</strain>
    </source>
</reference>
<dbReference type="PANTHER" id="PTHR31361">
    <property type="entry name" value="BETA-GLUCAN SYNTHESIS-ASSOCIATED PROTEIN KRE6-RELATED"/>
    <property type="match status" value="1"/>
</dbReference>
<dbReference type="GO" id="GO:0071555">
    <property type="term" value="P:cell wall organization"/>
    <property type="evidence" value="ECO:0007669"/>
    <property type="project" value="UniProtKB-KW"/>
</dbReference>
<evidence type="ECO:0000256" key="6">
    <source>
        <dbReference type="SAM" id="SignalP"/>
    </source>
</evidence>
<dbReference type="Pfam" id="PF03935">
    <property type="entry name" value="SKN1_KRE6_Sbg1"/>
    <property type="match status" value="2"/>
</dbReference>
<keyword evidence="3" id="KW-0325">Glycoprotein</keyword>
<dbReference type="PANTHER" id="PTHR31361:SF1">
    <property type="entry name" value="BETA-GLUCAN SYNTHESIS-ASSOCIATED PROTEIN KRE6-RELATED"/>
    <property type="match status" value="1"/>
</dbReference>
<feature type="chain" id="PRO_5003013791" evidence="6">
    <location>
        <begin position="24"/>
        <end position="681"/>
    </location>
</feature>
<keyword evidence="4" id="KW-0961">Cell wall biogenesis/degradation</keyword>
<evidence type="ECO:0000256" key="1">
    <source>
        <dbReference type="ARBA" id="ARBA00004370"/>
    </source>
</evidence>
<keyword evidence="8" id="KW-1185">Reference proteome</keyword>
<protein>
    <submittedName>
        <fullName evidence="7">Beta-glucan synthesis-associated protein, putative</fullName>
    </submittedName>
</protein>
<dbReference type="GO" id="GO:0005886">
    <property type="term" value="C:plasma membrane"/>
    <property type="evidence" value="ECO:0007669"/>
    <property type="project" value="TreeGrafter"/>
</dbReference>
<evidence type="ECO:0000256" key="4">
    <source>
        <dbReference type="ARBA" id="ARBA00023316"/>
    </source>
</evidence>
<name>D0P324_PHYIT</name>
<evidence type="ECO:0000256" key="5">
    <source>
        <dbReference type="SAM" id="Phobius"/>
    </source>
</evidence>
<dbReference type="GeneID" id="9466928"/>
<dbReference type="KEGG" id="pif:PITG_20895"/>
<comment type="subcellular location">
    <subcellularLocation>
        <location evidence="1">Membrane</location>
    </subcellularLocation>
</comment>
<gene>
    <name evidence="7" type="ORF">PITG_20895</name>
</gene>
<proteinExistence type="predicted"/>
<dbReference type="RefSeq" id="XP_002895303.1">
    <property type="nucleotide sequence ID" value="XM_002895257.1"/>
</dbReference>
<dbReference type="OrthoDB" id="412647at2759"/>
<dbReference type="InterPro" id="IPR013320">
    <property type="entry name" value="ConA-like_dom_sf"/>
</dbReference>
<feature type="signal peptide" evidence="6">
    <location>
        <begin position="1"/>
        <end position="23"/>
    </location>
</feature>
<keyword evidence="5" id="KW-0812">Transmembrane</keyword>
<evidence type="ECO:0000313" key="7">
    <source>
        <dbReference type="EMBL" id="EEY58795.1"/>
    </source>
</evidence>
<evidence type="ECO:0000256" key="2">
    <source>
        <dbReference type="ARBA" id="ARBA00023136"/>
    </source>
</evidence>
<dbReference type="OMA" id="YLKIDYM"/>
<dbReference type="eggNOG" id="ENOG502RFGR">
    <property type="taxonomic scope" value="Eukaryota"/>
</dbReference>
<dbReference type="SUPFAM" id="SSF49899">
    <property type="entry name" value="Concanavalin A-like lectins/glucanases"/>
    <property type="match status" value="2"/>
</dbReference>
<evidence type="ECO:0000313" key="8">
    <source>
        <dbReference type="Proteomes" id="UP000006643"/>
    </source>
</evidence>
<keyword evidence="5" id="KW-1133">Transmembrane helix</keyword>
<dbReference type="HOGENOM" id="CLU_018379_2_0_1"/>
<dbReference type="GO" id="GO:0006078">
    <property type="term" value="P:(1-&gt;6)-beta-D-glucan biosynthetic process"/>
    <property type="evidence" value="ECO:0007669"/>
    <property type="project" value="TreeGrafter"/>
</dbReference>
<dbReference type="GO" id="GO:0005789">
    <property type="term" value="C:endoplasmic reticulum membrane"/>
    <property type="evidence" value="ECO:0007669"/>
    <property type="project" value="TreeGrafter"/>
</dbReference>
<dbReference type="GO" id="GO:0015926">
    <property type="term" value="F:glucosidase activity"/>
    <property type="evidence" value="ECO:0007669"/>
    <property type="project" value="TreeGrafter"/>
</dbReference>
<organism evidence="7 8">
    <name type="scientific">Phytophthora infestans (strain T30-4)</name>
    <name type="common">Potato late blight agent</name>
    <dbReference type="NCBI Taxonomy" id="403677"/>
    <lineage>
        <taxon>Eukaryota</taxon>
        <taxon>Sar</taxon>
        <taxon>Stramenopiles</taxon>
        <taxon>Oomycota</taxon>
        <taxon>Peronosporomycetes</taxon>
        <taxon>Peronosporales</taxon>
        <taxon>Peronosporaceae</taxon>
        <taxon>Phytophthora</taxon>
    </lineage>
</organism>
<keyword evidence="6" id="KW-0732">Signal</keyword>
<accession>D0P324</accession>